<feature type="chain" id="PRO_5045757992" evidence="5">
    <location>
        <begin position="22"/>
        <end position="559"/>
    </location>
</feature>
<dbReference type="Pfam" id="PF00496">
    <property type="entry name" value="SBP_bac_5"/>
    <property type="match status" value="1"/>
</dbReference>
<evidence type="ECO:0000256" key="3">
    <source>
        <dbReference type="ARBA" id="ARBA00022448"/>
    </source>
</evidence>
<dbReference type="InterPro" id="IPR023765">
    <property type="entry name" value="SBP_5_CS"/>
</dbReference>
<reference evidence="7 8" key="1">
    <citation type="submission" date="2020-07" db="EMBL/GenBank/DDBJ databases">
        <title>Fungal Genomes of the International Space Station.</title>
        <authorList>
            <person name="Seuylemezian A."/>
            <person name="Singh N.K."/>
            <person name="Wood J."/>
            <person name="Venkateswaran K."/>
        </authorList>
    </citation>
    <scope>NUCLEOTIDE SEQUENCE [LARGE SCALE GENOMIC DNA]</scope>
    <source>
        <strain evidence="7 8">PL-B2</strain>
    </source>
</reference>
<dbReference type="Gene3D" id="3.90.76.10">
    <property type="entry name" value="Dipeptide-binding Protein, Domain 1"/>
    <property type="match status" value="1"/>
</dbReference>
<evidence type="ECO:0000259" key="6">
    <source>
        <dbReference type="Pfam" id="PF00496"/>
    </source>
</evidence>
<proteinExistence type="inferred from homology"/>
<name>A0ABS7K5N2_9BACI</name>
<organism evidence="7 8">
    <name type="scientific">Mesobacillus maritimus</name>
    <dbReference type="NCBI Taxonomy" id="1643336"/>
    <lineage>
        <taxon>Bacteria</taxon>
        <taxon>Bacillati</taxon>
        <taxon>Bacillota</taxon>
        <taxon>Bacilli</taxon>
        <taxon>Bacillales</taxon>
        <taxon>Bacillaceae</taxon>
        <taxon>Mesobacillus</taxon>
    </lineage>
</organism>
<accession>A0ABS7K5N2</accession>
<evidence type="ECO:0000313" key="8">
    <source>
        <dbReference type="Proteomes" id="UP000769780"/>
    </source>
</evidence>
<keyword evidence="3" id="KW-0813">Transport</keyword>
<dbReference type="EMBL" id="JACWFH010000012">
    <property type="protein sequence ID" value="MBY0097525.1"/>
    <property type="molecule type" value="Genomic_DNA"/>
</dbReference>
<dbReference type="PROSITE" id="PS51257">
    <property type="entry name" value="PROKAR_LIPOPROTEIN"/>
    <property type="match status" value="1"/>
</dbReference>
<dbReference type="Gene3D" id="3.10.105.10">
    <property type="entry name" value="Dipeptide-binding Protein, Domain 3"/>
    <property type="match status" value="1"/>
</dbReference>
<evidence type="ECO:0000256" key="4">
    <source>
        <dbReference type="ARBA" id="ARBA00022729"/>
    </source>
</evidence>
<evidence type="ECO:0000256" key="1">
    <source>
        <dbReference type="ARBA" id="ARBA00004193"/>
    </source>
</evidence>
<sequence>MKRKFAWLLSLGLVLSMFLAACSGGGEDTKEEPADEKDQAAEDTGEKVLNFVNGDTIPSMDPSMATDEYGFQFLGATMEGLYRLDENAQPVEGIALSHETSEDGLTWTFKLREDAKWENGDPVTANDFVYAWQRAVNPDTGSEYGPYMMAGVIKNAEAVSKGEAELSELGVKADGDYSLVVELEHPTPYFHSLTTFGTFLPLNQKFVEAQGDKFATSTETLLSNGPFKLANWESTSSEWELVKNDTYWDADTVQLDKMTYVVVKDPQVGVDLYEEGTVDRTGLSSDLVDQYATHDDYAVTPETSVFYFKMNQTRNEALANVNIRAALSRAFNKEDLVNEILNNGSIVANGLIPKDFVTLPGTEDDFREVSGDLVTYDVEKAKEFWAKGLEELGTDKVEVEFLGGDTETSKVMNEYLKNQLETNLPGLTVTLKQVPFEQRLDLDTNQDYDLQFAGWGPDYLDPYTFLTLWITDGGNNKMGYSNAKYDELLKESATTLAQDNEARYQNFLEAEKILFEDAAIAPVYQSAMAQLISPKVEGVFVNPFGATYEYKWASVGSAE</sequence>
<comment type="similarity">
    <text evidence="2">Belongs to the bacterial solute-binding protein 5 family.</text>
</comment>
<feature type="signal peptide" evidence="5">
    <location>
        <begin position="1"/>
        <end position="21"/>
    </location>
</feature>
<dbReference type="PANTHER" id="PTHR30290:SF10">
    <property type="entry name" value="PERIPLASMIC OLIGOPEPTIDE-BINDING PROTEIN-RELATED"/>
    <property type="match status" value="1"/>
</dbReference>
<dbReference type="InterPro" id="IPR030678">
    <property type="entry name" value="Peptide/Ni-bd"/>
</dbReference>
<comment type="caution">
    <text evidence="7">The sequence shown here is derived from an EMBL/GenBank/DDBJ whole genome shotgun (WGS) entry which is preliminary data.</text>
</comment>
<dbReference type="SUPFAM" id="SSF53850">
    <property type="entry name" value="Periplasmic binding protein-like II"/>
    <property type="match status" value="1"/>
</dbReference>
<gene>
    <name evidence="7" type="ORF">H0185_12025</name>
</gene>
<evidence type="ECO:0000313" key="7">
    <source>
        <dbReference type="EMBL" id="MBY0097525.1"/>
    </source>
</evidence>
<feature type="domain" description="Solute-binding protein family 5" evidence="6">
    <location>
        <begin position="90"/>
        <end position="476"/>
    </location>
</feature>
<comment type="subcellular location">
    <subcellularLocation>
        <location evidence="1">Cell membrane</location>
        <topology evidence="1">Lipid-anchor</topology>
    </subcellularLocation>
</comment>
<protein>
    <submittedName>
        <fullName evidence="7">Peptide ABC transporter substrate-binding protein</fullName>
    </submittedName>
</protein>
<dbReference type="Proteomes" id="UP000769780">
    <property type="component" value="Unassembled WGS sequence"/>
</dbReference>
<evidence type="ECO:0000256" key="2">
    <source>
        <dbReference type="ARBA" id="ARBA00005695"/>
    </source>
</evidence>
<dbReference type="PANTHER" id="PTHR30290">
    <property type="entry name" value="PERIPLASMIC BINDING COMPONENT OF ABC TRANSPORTER"/>
    <property type="match status" value="1"/>
</dbReference>
<dbReference type="PIRSF" id="PIRSF002741">
    <property type="entry name" value="MppA"/>
    <property type="match status" value="1"/>
</dbReference>
<evidence type="ECO:0000256" key="5">
    <source>
        <dbReference type="SAM" id="SignalP"/>
    </source>
</evidence>
<keyword evidence="4 5" id="KW-0732">Signal</keyword>
<keyword evidence="8" id="KW-1185">Reference proteome</keyword>
<dbReference type="InterPro" id="IPR039424">
    <property type="entry name" value="SBP_5"/>
</dbReference>
<dbReference type="CDD" id="cd08504">
    <property type="entry name" value="PBP2_OppA"/>
    <property type="match status" value="1"/>
</dbReference>
<dbReference type="RefSeq" id="WP_221873733.1">
    <property type="nucleotide sequence ID" value="NZ_JACWFH010000012.1"/>
</dbReference>
<dbReference type="PROSITE" id="PS01040">
    <property type="entry name" value="SBP_BACTERIAL_5"/>
    <property type="match status" value="1"/>
</dbReference>
<dbReference type="InterPro" id="IPR000914">
    <property type="entry name" value="SBP_5_dom"/>
</dbReference>
<dbReference type="Gene3D" id="3.40.190.10">
    <property type="entry name" value="Periplasmic binding protein-like II"/>
    <property type="match status" value="1"/>
</dbReference>